<keyword evidence="3" id="KW-0443">Lipid metabolism</keyword>
<dbReference type="EMBL" id="CP023344">
    <property type="protein sequence ID" value="ATC64305.1"/>
    <property type="molecule type" value="Genomic_DNA"/>
</dbReference>
<dbReference type="KEGG" id="vbh:CMV30_10260"/>
<dbReference type="InterPro" id="IPR041127">
    <property type="entry name" value="PET_hydrolase/cutinase-like"/>
</dbReference>
<reference evidence="5 6" key="1">
    <citation type="submission" date="2017-09" db="EMBL/GenBank/DDBJ databases">
        <title>Complete genome sequence of Verrucomicrobial strain HZ-65, isolated from freshwater.</title>
        <authorList>
            <person name="Choi A."/>
        </authorList>
    </citation>
    <scope>NUCLEOTIDE SEQUENCE [LARGE SCALE GENOMIC DNA]</scope>
    <source>
        <strain evidence="5 6">HZ-65</strain>
    </source>
</reference>
<dbReference type="RefSeq" id="WP_096055937.1">
    <property type="nucleotide sequence ID" value="NZ_CP023344.1"/>
</dbReference>
<keyword evidence="2" id="KW-0442">Lipid degradation</keyword>
<dbReference type="OrthoDB" id="192696at2"/>
<keyword evidence="6" id="KW-1185">Reference proteome</keyword>
<dbReference type="Gene3D" id="3.40.50.1820">
    <property type="entry name" value="alpha/beta hydrolase"/>
    <property type="match status" value="1"/>
</dbReference>
<dbReference type="PANTHER" id="PTHR10272:SF0">
    <property type="entry name" value="PLATELET-ACTIVATING FACTOR ACETYLHYDROLASE"/>
    <property type="match status" value="1"/>
</dbReference>
<dbReference type="PANTHER" id="PTHR10272">
    <property type="entry name" value="PLATELET-ACTIVATING FACTOR ACETYLHYDROLASE"/>
    <property type="match status" value="1"/>
</dbReference>
<feature type="domain" description="PET hydrolase/cutinase-like" evidence="4">
    <location>
        <begin position="112"/>
        <end position="334"/>
    </location>
</feature>
<dbReference type="GO" id="GO:0016042">
    <property type="term" value="P:lipid catabolic process"/>
    <property type="evidence" value="ECO:0007669"/>
    <property type="project" value="UniProtKB-KW"/>
</dbReference>
<dbReference type="AlphaFoldDB" id="A0A290Q6K5"/>
<dbReference type="Pfam" id="PF12740">
    <property type="entry name" value="PETase"/>
    <property type="match status" value="1"/>
</dbReference>
<keyword evidence="1" id="KW-0378">Hydrolase</keyword>
<proteinExistence type="predicted"/>
<dbReference type="SUPFAM" id="SSF53474">
    <property type="entry name" value="alpha/beta-Hydrolases"/>
    <property type="match status" value="1"/>
</dbReference>
<sequence length="392" mass="41934">MHALRSFAPAIYRALYTSALTAFVISVTLSARAQSPLQLTRTAPGQFALTVPTTAGIPYRFQSSPDLVNWSYTPLAALGTGSPTAHPLTSATPSAFWRVAEFPADTAYKPLATPGPFTVAPFADETWFDSARAYSMPVRIYAPALSHGSGPFPVVILSHGLAGSIGAFDNLSAYLSSHGYICVMIEHADARPDSRIERPKDVTFALDVLLASPANPLLAGRIDATRLAHAGHSFGAFTTLALLGARYRESGPLSPIVQFPDTRIKCGVALSPQGATTLGLFSGSWDNITRPSLTMHGTLDSAPGTDDPLTRRQPYDEMPAGNKAHLTLDQGEHNDFSDTGISEEGDRFSRWYFPATLAFLDANLNNDPAARAWLDSLALTRLSAALATLETK</sequence>
<evidence type="ECO:0000256" key="3">
    <source>
        <dbReference type="ARBA" id="ARBA00023098"/>
    </source>
</evidence>
<accession>A0A290Q6K5</accession>
<evidence type="ECO:0000256" key="1">
    <source>
        <dbReference type="ARBA" id="ARBA00022801"/>
    </source>
</evidence>
<organism evidence="5 6">
    <name type="scientific">Nibricoccus aquaticus</name>
    <dbReference type="NCBI Taxonomy" id="2576891"/>
    <lineage>
        <taxon>Bacteria</taxon>
        <taxon>Pseudomonadati</taxon>
        <taxon>Verrucomicrobiota</taxon>
        <taxon>Opitutia</taxon>
        <taxon>Opitutales</taxon>
        <taxon>Opitutaceae</taxon>
        <taxon>Nibricoccus</taxon>
    </lineage>
</organism>
<name>A0A290Q6K5_9BACT</name>
<evidence type="ECO:0000313" key="5">
    <source>
        <dbReference type="EMBL" id="ATC64305.1"/>
    </source>
</evidence>
<evidence type="ECO:0000256" key="2">
    <source>
        <dbReference type="ARBA" id="ARBA00022963"/>
    </source>
</evidence>
<protein>
    <recommendedName>
        <fullName evidence="4">PET hydrolase/cutinase-like domain-containing protein</fullName>
    </recommendedName>
</protein>
<dbReference type="GO" id="GO:0003847">
    <property type="term" value="F:1-alkyl-2-acetylglycerophosphocholine esterase activity"/>
    <property type="evidence" value="ECO:0007669"/>
    <property type="project" value="TreeGrafter"/>
</dbReference>
<evidence type="ECO:0000259" key="4">
    <source>
        <dbReference type="Pfam" id="PF12740"/>
    </source>
</evidence>
<evidence type="ECO:0000313" key="6">
    <source>
        <dbReference type="Proteomes" id="UP000217265"/>
    </source>
</evidence>
<dbReference type="InterPro" id="IPR029058">
    <property type="entry name" value="AB_hydrolase_fold"/>
</dbReference>
<gene>
    <name evidence="5" type="ORF">CMV30_10260</name>
</gene>
<dbReference type="Proteomes" id="UP000217265">
    <property type="component" value="Chromosome"/>
</dbReference>